<evidence type="ECO:0000313" key="2">
    <source>
        <dbReference type="Proteomes" id="UP000244064"/>
    </source>
</evidence>
<dbReference type="Proteomes" id="UP000244064">
    <property type="component" value="Unassembled WGS sequence"/>
</dbReference>
<evidence type="ECO:0000313" key="1">
    <source>
        <dbReference type="EMBL" id="PTU74976.1"/>
    </source>
</evidence>
<sequence length="158" mass="17630">MAIPFVVGPTLRELLHVFNACLNEAERTQTEESPTIHVLGLCDRDVLSSARFARGRPLGFEWRVRRSDVLEVLAEQGAGEFASLSIQARADSVEVVQFMPYSGVDRDHGCSSSRGDKLHFRVLARHLPSATLVLQRIVEEPGSAWFAELPSLWGDCRR</sequence>
<organism evidence="1 2">
    <name type="scientific">Pseudomonas mangrovi</name>
    <dbReference type="NCBI Taxonomy" id="2161748"/>
    <lineage>
        <taxon>Bacteria</taxon>
        <taxon>Pseudomonadati</taxon>
        <taxon>Pseudomonadota</taxon>
        <taxon>Gammaproteobacteria</taxon>
        <taxon>Pseudomonadales</taxon>
        <taxon>Pseudomonadaceae</taxon>
        <taxon>Pseudomonas</taxon>
    </lineage>
</organism>
<dbReference type="EMBL" id="QASN01000013">
    <property type="protein sequence ID" value="PTU74976.1"/>
    <property type="molecule type" value="Genomic_DNA"/>
</dbReference>
<keyword evidence="2" id="KW-1185">Reference proteome</keyword>
<dbReference type="RefSeq" id="WP_108106517.1">
    <property type="nucleotide sequence ID" value="NZ_QASN01000013.1"/>
</dbReference>
<reference evidence="1 2" key="1">
    <citation type="submission" date="2018-04" db="EMBL/GenBank/DDBJ databases">
        <title>Pseudomonas sp. nov., isolated from mangrove soil.</title>
        <authorList>
            <person name="Chen C."/>
        </authorList>
    </citation>
    <scope>NUCLEOTIDE SEQUENCE [LARGE SCALE GENOMIC DNA]</scope>
    <source>
        <strain evidence="1 2">TC-11</strain>
    </source>
</reference>
<gene>
    <name evidence="1" type="ORF">DBO85_06855</name>
</gene>
<protein>
    <submittedName>
        <fullName evidence="1">Uncharacterized protein</fullName>
    </submittedName>
</protein>
<name>A0A2T5PB61_9PSED</name>
<dbReference type="AlphaFoldDB" id="A0A2T5PB61"/>
<accession>A0A2T5PB61</accession>
<proteinExistence type="predicted"/>
<comment type="caution">
    <text evidence="1">The sequence shown here is derived from an EMBL/GenBank/DDBJ whole genome shotgun (WGS) entry which is preliminary data.</text>
</comment>